<dbReference type="InterPro" id="IPR024624">
    <property type="entry name" value="Pyridox_Oxase_Alr4036_FMN-bd"/>
</dbReference>
<evidence type="ECO:0000313" key="4">
    <source>
        <dbReference type="Proteomes" id="UP001220324"/>
    </source>
</evidence>
<feature type="region of interest" description="Disordered" evidence="1">
    <location>
        <begin position="369"/>
        <end position="465"/>
    </location>
</feature>
<dbReference type="Proteomes" id="UP001220324">
    <property type="component" value="Unassembled WGS sequence"/>
</dbReference>
<feature type="domain" description="Pyridoxamine 5'-phosphate oxidase Alr4036 family FMN-binding" evidence="2">
    <location>
        <begin position="11"/>
        <end position="128"/>
    </location>
</feature>
<evidence type="ECO:0000313" key="3">
    <source>
        <dbReference type="EMBL" id="KAJ5546147.1"/>
    </source>
</evidence>
<organism evidence="3 4">
    <name type="scientific">Penicillium frequentans</name>
    <dbReference type="NCBI Taxonomy" id="3151616"/>
    <lineage>
        <taxon>Eukaryota</taxon>
        <taxon>Fungi</taxon>
        <taxon>Dikarya</taxon>
        <taxon>Ascomycota</taxon>
        <taxon>Pezizomycotina</taxon>
        <taxon>Eurotiomycetes</taxon>
        <taxon>Eurotiomycetidae</taxon>
        <taxon>Eurotiales</taxon>
        <taxon>Aspergillaceae</taxon>
        <taxon>Penicillium</taxon>
    </lineage>
</organism>
<dbReference type="Gene3D" id="2.30.110.10">
    <property type="entry name" value="Electron Transport, Fmn-binding Protein, Chain A"/>
    <property type="match status" value="1"/>
</dbReference>
<sequence length="541" mass="60006">MTPPRPREIKAPWRDLLASHLKQTPGYEFTLGTVEYNSDGEPVPRVRTCGCRGFFPELELHPSGQEDVKQQAQGGGNPPKYESDLLTFTTDVRMEKLSQIVESGYHVEAVFWLQDLMTQWRVKGRAFAFGEPDAENLDSPEDTKAKIRITECLRYKDDYDESKEWTWDNVVTEYFANHSPMMRGSFRCPPPGTPRSHVPSDPSLKMGQKVADLHDPVARANFRVVAIIPDEVERLDLSDMNNVRREKWEFVGSDDPNESSEPWAHCELWPPHFPPSLRSKANDLGSFSTKAVNTTVPKVVKKRGGPACSDCKSKKKRCTHRGAEGETEVASKATLAPAPASAMKTRKRQREGTIKLCFSTSKLTANVMDQTPASDDVPPSPKKVKIEKTTTKKAIKAKTTATKAKGKGKTAIKADPEVDEQIESEKNLHPVKRVKRKQAANPSLPDRPAPAADNADADVTSTPPAPLFAALDPMPDHPTDALEGAMRMSVHTVWSQKLQTHLTELKANFQAAKEATDAAIASADAVVETVEIWEAIWRKGQ</sequence>
<accession>A0AAD6GGM7</accession>
<protein>
    <submittedName>
        <fullName evidence="3">FMN-binding split barrel-related protein</fullName>
    </submittedName>
</protein>
<gene>
    <name evidence="3" type="ORF">N7494_003732</name>
</gene>
<name>A0AAD6GGM7_9EURO</name>
<dbReference type="AlphaFoldDB" id="A0AAD6GGM7"/>
<feature type="compositionally biased region" description="Low complexity" evidence="1">
    <location>
        <begin position="449"/>
        <end position="458"/>
    </location>
</feature>
<evidence type="ECO:0000256" key="1">
    <source>
        <dbReference type="SAM" id="MobiDB-lite"/>
    </source>
</evidence>
<keyword evidence="4" id="KW-1185">Reference proteome</keyword>
<evidence type="ECO:0000259" key="2">
    <source>
        <dbReference type="Pfam" id="PF12766"/>
    </source>
</evidence>
<comment type="caution">
    <text evidence="3">The sequence shown here is derived from an EMBL/GenBank/DDBJ whole genome shotgun (WGS) entry which is preliminary data.</text>
</comment>
<dbReference type="InterPro" id="IPR012349">
    <property type="entry name" value="Split_barrel_FMN-bd"/>
</dbReference>
<dbReference type="PANTHER" id="PTHR28243">
    <property type="entry name" value="AGL049CP"/>
    <property type="match status" value="1"/>
</dbReference>
<dbReference type="PANTHER" id="PTHR28243:SF1">
    <property type="entry name" value="PYRIDOXAMINE 5'-PHOSPHATE OXIDASE ALR4036 FAMILY FMN-BINDING DOMAIN-CONTAINING PROTEIN"/>
    <property type="match status" value="1"/>
</dbReference>
<reference evidence="3 4" key="1">
    <citation type="journal article" date="2023" name="IMA Fungus">
        <title>Comparative genomic study of the Penicillium genus elucidates a diverse pangenome and 15 lateral gene transfer events.</title>
        <authorList>
            <person name="Petersen C."/>
            <person name="Sorensen T."/>
            <person name="Nielsen M.R."/>
            <person name="Sondergaard T.E."/>
            <person name="Sorensen J.L."/>
            <person name="Fitzpatrick D.A."/>
            <person name="Frisvad J.C."/>
            <person name="Nielsen K.L."/>
        </authorList>
    </citation>
    <scope>NUCLEOTIDE SEQUENCE [LARGE SCALE GENOMIC DNA]</scope>
    <source>
        <strain evidence="3 4">IBT 35679</strain>
    </source>
</reference>
<dbReference type="GO" id="GO:0010181">
    <property type="term" value="F:FMN binding"/>
    <property type="evidence" value="ECO:0007669"/>
    <property type="project" value="InterPro"/>
</dbReference>
<proteinExistence type="predicted"/>
<dbReference type="Pfam" id="PF12766">
    <property type="entry name" value="Pyridox_oxase_2"/>
    <property type="match status" value="1"/>
</dbReference>
<dbReference type="SUPFAM" id="SSF50475">
    <property type="entry name" value="FMN-binding split barrel"/>
    <property type="match status" value="1"/>
</dbReference>
<dbReference type="EMBL" id="JAQIZZ010000003">
    <property type="protein sequence ID" value="KAJ5546147.1"/>
    <property type="molecule type" value="Genomic_DNA"/>
</dbReference>
<feature type="compositionally biased region" description="Basic residues" evidence="1">
    <location>
        <begin position="429"/>
        <end position="438"/>
    </location>
</feature>